<evidence type="ECO:0000259" key="1">
    <source>
        <dbReference type="Pfam" id="PF00144"/>
    </source>
</evidence>
<proteinExistence type="predicted"/>
<dbReference type="EMBL" id="JX649904">
    <property type="protein sequence ID" value="AGC72485.1"/>
    <property type="molecule type" value="Genomic_DNA"/>
</dbReference>
<dbReference type="Gene3D" id="3.40.710.10">
    <property type="entry name" value="DD-peptidase/beta-lactamase superfamily"/>
    <property type="match status" value="1"/>
</dbReference>
<sequence>MTWEGESAPVEDFLTETKTNSFLVMCRGENTHEWFKTEADRERRQSSWSVAKSFISLLVGQLIDEGKLAEDTTLVEVLPEYKTGTEFDDITVGHLLDMSSGIDLNEDYSYFKPFWGVGGLQITTDIPAYLKKNQGMRFAPGEKFDYRSVDTQYLSMIVAAVEGDNLTNIMQRRIWEPLGMEDDAHWNLDREGGIEKGFSAINATPRDFAKMGLLIANNGKVGDKQIVSEAWIKRITTVSVEDDKGWGYAAKWWHPPGFEQHHDVTAMGVYGQYVYVNREQGTVVVKLSDYESERDEGATIEVFRQFAQECEESAS</sequence>
<dbReference type="InterPro" id="IPR050789">
    <property type="entry name" value="Diverse_Enzym_Activities"/>
</dbReference>
<protein>
    <submittedName>
        <fullName evidence="2">Beta-lactamase class C and other penicillin binding proteins</fullName>
    </submittedName>
</protein>
<dbReference type="Pfam" id="PF00144">
    <property type="entry name" value="Beta-lactamase"/>
    <property type="match status" value="1"/>
</dbReference>
<feature type="domain" description="Beta-lactamase-related" evidence="1">
    <location>
        <begin position="46"/>
        <end position="293"/>
    </location>
</feature>
<dbReference type="PANTHER" id="PTHR43283">
    <property type="entry name" value="BETA-LACTAMASE-RELATED"/>
    <property type="match status" value="1"/>
</dbReference>
<organism evidence="2">
    <name type="scientific">uncultured bacterium A1Q1_fos_2059</name>
    <dbReference type="NCBI Taxonomy" id="1256559"/>
    <lineage>
        <taxon>Bacteria</taxon>
        <taxon>environmental samples</taxon>
    </lineage>
</organism>
<reference evidence="2" key="1">
    <citation type="submission" date="2012-09" db="EMBL/GenBank/DDBJ databases">
        <title>Metagenomic Characterization of a Microbial Community in Wastewater Detects High Levels of Antibiotic Resistance.</title>
        <authorList>
            <person name="Abrams M."/>
            <person name="Caldwell A."/>
            <person name="Vandaei E."/>
            <person name="Lee W."/>
            <person name="Perrott J."/>
            <person name="Khan S.Y."/>
            <person name="Ta J."/>
            <person name="Romero D."/>
            <person name="Nguyen V."/>
            <person name="Pourmand N."/>
            <person name="Ouverney C.C."/>
        </authorList>
    </citation>
    <scope>NUCLEOTIDE SEQUENCE</scope>
</reference>
<accession>L7W1N2</accession>
<dbReference type="InterPro" id="IPR012338">
    <property type="entry name" value="Beta-lactam/transpept-like"/>
</dbReference>
<dbReference type="PANTHER" id="PTHR43283:SF7">
    <property type="entry name" value="BETA-LACTAMASE-RELATED DOMAIN-CONTAINING PROTEIN"/>
    <property type="match status" value="1"/>
</dbReference>
<evidence type="ECO:0000313" key="2">
    <source>
        <dbReference type="EMBL" id="AGC72485.1"/>
    </source>
</evidence>
<dbReference type="MEROPS" id="S12.A23"/>
<dbReference type="AlphaFoldDB" id="L7W1N2"/>
<dbReference type="SUPFAM" id="SSF56601">
    <property type="entry name" value="beta-lactamase/transpeptidase-like"/>
    <property type="match status" value="1"/>
</dbReference>
<dbReference type="InterPro" id="IPR001466">
    <property type="entry name" value="Beta-lactam-related"/>
</dbReference>
<name>L7W1N2_9BACT</name>